<dbReference type="CDD" id="cd00086">
    <property type="entry name" value="homeodomain"/>
    <property type="match status" value="1"/>
</dbReference>
<protein>
    <submittedName>
        <fullName evidence="9">Uncharacterized protein LOC106811960</fullName>
    </submittedName>
</protein>
<evidence type="ECO:0000256" key="5">
    <source>
        <dbReference type="PROSITE-ProRule" id="PRU00108"/>
    </source>
</evidence>
<dbReference type="GeneID" id="106811960"/>
<comment type="subcellular location">
    <subcellularLocation>
        <location evidence="1 5">Nucleus</location>
    </subcellularLocation>
</comment>
<keyword evidence="8" id="KW-1185">Reference proteome</keyword>
<gene>
    <name evidence="9" type="primary">LOC106811960</name>
</gene>
<feature type="DNA-binding region" description="Homeobox" evidence="5">
    <location>
        <begin position="150"/>
        <end position="212"/>
    </location>
</feature>
<dbReference type="PROSITE" id="PS50071">
    <property type="entry name" value="HOMEOBOX_2"/>
    <property type="match status" value="1"/>
</dbReference>
<sequence length="343" mass="38252">MASVFATPASGLMHDSSFLQLRCALRQDCVPSEVALPYILYDKQPSPTETASYFPGLSQKVIDEDMNLCTMFKEGAATSSSDLLTVLQEFYSKQVATLEKNRFMALVRDSQITGSEVAIHSYYNSKRQELIDKIVERLRVMSDSTVAQSILRRRRNLCPAATRVMETWFARNRDHPYPSKKERTLLAAAAGITQTQVKSWFANKRNRGQHKGTMSKFRKDKHQPSASAKSPSTGLTQSQCSPDGTYKPEQNLSSTQLGEPRTLPSVRHSRQGVSEVMEVVALQNSNPQLDHMGPGGKMRLQTIGLPQLPSSTYYRPGGMARQPLPSELLPLSPLVLNGHFFRT</sequence>
<name>A0ABM1EG71_PRICU</name>
<dbReference type="SMART" id="SM00389">
    <property type="entry name" value="HOX"/>
    <property type="match status" value="1"/>
</dbReference>
<dbReference type="Gene3D" id="1.10.10.60">
    <property type="entry name" value="Homeodomain-like"/>
    <property type="match status" value="1"/>
</dbReference>
<dbReference type="Proteomes" id="UP000695022">
    <property type="component" value="Unplaced"/>
</dbReference>
<feature type="domain" description="Homeobox" evidence="7">
    <location>
        <begin position="148"/>
        <end position="211"/>
    </location>
</feature>
<dbReference type="InterPro" id="IPR050224">
    <property type="entry name" value="TALE_homeobox"/>
</dbReference>
<dbReference type="RefSeq" id="XP_014671192.1">
    <property type="nucleotide sequence ID" value="XM_014815706.1"/>
</dbReference>
<dbReference type="Pfam" id="PF05920">
    <property type="entry name" value="Homeobox_KN"/>
    <property type="match status" value="1"/>
</dbReference>
<evidence type="ECO:0000256" key="6">
    <source>
        <dbReference type="SAM" id="MobiDB-lite"/>
    </source>
</evidence>
<evidence type="ECO:0000313" key="9">
    <source>
        <dbReference type="RefSeq" id="XP_014671192.1"/>
    </source>
</evidence>
<reference evidence="9" key="1">
    <citation type="submission" date="2025-08" db="UniProtKB">
        <authorList>
            <consortium name="RefSeq"/>
        </authorList>
    </citation>
    <scope>IDENTIFICATION</scope>
</reference>
<evidence type="ECO:0000256" key="2">
    <source>
        <dbReference type="ARBA" id="ARBA00023125"/>
    </source>
</evidence>
<proteinExistence type="predicted"/>
<feature type="compositionally biased region" description="Polar residues" evidence="6">
    <location>
        <begin position="224"/>
        <end position="257"/>
    </location>
</feature>
<evidence type="ECO:0000259" key="7">
    <source>
        <dbReference type="PROSITE" id="PS50071"/>
    </source>
</evidence>
<keyword evidence="4 5" id="KW-0539">Nucleus</keyword>
<evidence type="ECO:0000313" key="8">
    <source>
        <dbReference type="Proteomes" id="UP000695022"/>
    </source>
</evidence>
<evidence type="ECO:0000256" key="1">
    <source>
        <dbReference type="ARBA" id="ARBA00004123"/>
    </source>
</evidence>
<dbReference type="SUPFAM" id="SSF46689">
    <property type="entry name" value="Homeodomain-like"/>
    <property type="match status" value="1"/>
</dbReference>
<organism evidence="8 9">
    <name type="scientific">Priapulus caudatus</name>
    <name type="common">Priapulid worm</name>
    <dbReference type="NCBI Taxonomy" id="37621"/>
    <lineage>
        <taxon>Eukaryota</taxon>
        <taxon>Metazoa</taxon>
        <taxon>Ecdysozoa</taxon>
        <taxon>Scalidophora</taxon>
        <taxon>Priapulida</taxon>
        <taxon>Priapulimorpha</taxon>
        <taxon>Priapulimorphida</taxon>
        <taxon>Priapulidae</taxon>
        <taxon>Priapulus</taxon>
    </lineage>
</organism>
<dbReference type="InterPro" id="IPR008422">
    <property type="entry name" value="KN_HD"/>
</dbReference>
<dbReference type="InterPro" id="IPR001356">
    <property type="entry name" value="HD"/>
</dbReference>
<accession>A0ABM1EG71</accession>
<evidence type="ECO:0000256" key="4">
    <source>
        <dbReference type="ARBA" id="ARBA00023242"/>
    </source>
</evidence>
<keyword evidence="2 5" id="KW-0238">DNA-binding</keyword>
<keyword evidence="3 5" id="KW-0371">Homeobox</keyword>
<dbReference type="PANTHER" id="PTHR11850">
    <property type="entry name" value="HOMEOBOX PROTEIN TRANSCRIPTION FACTORS"/>
    <property type="match status" value="1"/>
</dbReference>
<feature type="region of interest" description="Disordered" evidence="6">
    <location>
        <begin position="198"/>
        <end position="270"/>
    </location>
</feature>
<dbReference type="InterPro" id="IPR009057">
    <property type="entry name" value="Homeodomain-like_sf"/>
</dbReference>
<evidence type="ECO:0000256" key="3">
    <source>
        <dbReference type="ARBA" id="ARBA00023155"/>
    </source>
</evidence>